<dbReference type="Gene3D" id="1.10.10.10">
    <property type="entry name" value="Winged helix-like DNA-binding domain superfamily/Winged helix DNA-binding domain"/>
    <property type="match status" value="1"/>
</dbReference>
<dbReference type="Pfam" id="PF04255">
    <property type="entry name" value="DUF433"/>
    <property type="match status" value="1"/>
</dbReference>
<proteinExistence type="predicted"/>
<dbReference type="SUPFAM" id="SSF46689">
    <property type="entry name" value="Homeodomain-like"/>
    <property type="match status" value="1"/>
</dbReference>
<sequence>MSYQEILTIEPDKRGGKPCIRYMRITVYDVLGWLAAGMSHAEILDDFPELTETDIRACLEFAADREHRVVISVGST</sequence>
<evidence type="ECO:0000313" key="2">
    <source>
        <dbReference type="Proteomes" id="UP001268256"/>
    </source>
</evidence>
<gene>
    <name evidence="1" type="ORF">RIF25_06025</name>
</gene>
<dbReference type="PANTHER" id="PTHR34849:SF5">
    <property type="entry name" value="SSL2733 PROTEIN"/>
    <property type="match status" value="1"/>
</dbReference>
<name>A0AAE4FRT2_9CYAN</name>
<accession>A0AAE4FRT2</accession>
<dbReference type="RefSeq" id="WP_322877639.1">
    <property type="nucleotide sequence ID" value="NZ_JAVMIP010000003.1"/>
</dbReference>
<evidence type="ECO:0000313" key="1">
    <source>
        <dbReference type="EMBL" id="MDS3860362.1"/>
    </source>
</evidence>
<reference evidence="2" key="1">
    <citation type="submission" date="2023-07" db="EMBL/GenBank/DDBJ databases">
        <authorList>
            <person name="Luz R."/>
            <person name="Cordeiro R."/>
            <person name="Fonseca A."/>
            <person name="Goncalves V."/>
        </authorList>
    </citation>
    <scope>NUCLEOTIDE SEQUENCE [LARGE SCALE GENOMIC DNA]</scope>
    <source>
        <strain evidence="2">BACA0444</strain>
    </source>
</reference>
<dbReference type="PANTHER" id="PTHR34849">
    <property type="entry name" value="SSL5025 PROTEIN"/>
    <property type="match status" value="1"/>
</dbReference>
<dbReference type="InterPro" id="IPR007367">
    <property type="entry name" value="DUF433"/>
</dbReference>
<comment type="caution">
    <text evidence="1">The sequence shown here is derived from an EMBL/GenBank/DDBJ whole genome shotgun (WGS) entry which is preliminary data.</text>
</comment>
<dbReference type="AlphaFoldDB" id="A0AAE4FRT2"/>
<organism evidence="1 2">
    <name type="scientific">Pseudocalidococcus azoricus BACA0444</name>
    <dbReference type="NCBI Taxonomy" id="2918990"/>
    <lineage>
        <taxon>Bacteria</taxon>
        <taxon>Bacillati</taxon>
        <taxon>Cyanobacteriota</taxon>
        <taxon>Cyanophyceae</taxon>
        <taxon>Acaryochloridales</taxon>
        <taxon>Thermosynechococcaceae</taxon>
        <taxon>Pseudocalidococcus</taxon>
        <taxon>Pseudocalidococcus azoricus</taxon>
    </lineage>
</organism>
<protein>
    <submittedName>
        <fullName evidence="1">DUF433 domain-containing protein</fullName>
    </submittedName>
</protein>
<dbReference type="EMBL" id="JAVMIP010000003">
    <property type="protein sequence ID" value="MDS3860362.1"/>
    <property type="molecule type" value="Genomic_DNA"/>
</dbReference>
<dbReference type="InterPro" id="IPR009057">
    <property type="entry name" value="Homeodomain-like_sf"/>
</dbReference>
<dbReference type="Proteomes" id="UP001268256">
    <property type="component" value="Unassembled WGS sequence"/>
</dbReference>
<dbReference type="InterPro" id="IPR036388">
    <property type="entry name" value="WH-like_DNA-bd_sf"/>
</dbReference>
<keyword evidence="2" id="KW-1185">Reference proteome</keyword>